<dbReference type="PANTHER" id="PTHR13799:SF14">
    <property type="entry name" value="GTP CYCLOHYDROLASE 1 TYPE 2 HOMOLOG"/>
    <property type="match status" value="1"/>
</dbReference>
<sequence length="257" mass="27920">MAMDLSEFTARLDEELRHDDYADLDASANGLQVGPDEAELEHVAFAVDGVEETFERAIDAGADALVVHHGISWGGFDRVTGRTYDRIAPLIEHDCALYVSHLPLDGHQELGNAAGVADVLDLEDRKPFGELGPEYIGQRGIASQSFGAEELRERLESELVTDDHSVRVLDFGPDELEDVAIVTGSGTDWLDEAVDAGVDVLVTGEGKQKVYHEAREAGITVALAGHYATETFGVRSLHDLVEDWGLETSYFEVPTGL</sequence>
<accession>A0A419WS66</accession>
<dbReference type="PANTHER" id="PTHR13799">
    <property type="entry name" value="NGG1 INTERACTING FACTOR 3"/>
    <property type="match status" value="1"/>
</dbReference>
<dbReference type="InterPro" id="IPR036069">
    <property type="entry name" value="DUF34/NIF3_sf"/>
</dbReference>
<dbReference type="AlphaFoldDB" id="A0A419WS66"/>
<evidence type="ECO:0000256" key="1">
    <source>
        <dbReference type="ARBA" id="ARBA00006964"/>
    </source>
</evidence>
<evidence type="ECO:0000313" key="5">
    <source>
        <dbReference type="Proteomes" id="UP000283805"/>
    </source>
</evidence>
<protein>
    <submittedName>
        <fullName evidence="4">Dinuclear metal center YbgI/SA1388 family protein</fullName>
    </submittedName>
</protein>
<dbReference type="EMBL" id="RAPO01000001">
    <property type="protein sequence ID" value="RKD98267.1"/>
    <property type="molecule type" value="Genomic_DNA"/>
</dbReference>
<proteinExistence type="inferred from homology"/>
<feature type="binding site" evidence="3">
    <location>
        <position position="230"/>
    </location>
    <ligand>
        <name>a divalent metal cation</name>
        <dbReference type="ChEBI" id="CHEBI:60240"/>
        <label>1</label>
    </ligand>
</feature>
<name>A0A419WS66_9EURY</name>
<dbReference type="Gene3D" id="3.40.1390.30">
    <property type="entry name" value="NIF3 (NGG1p interacting factor 3)-like"/>
    <property type="match status" value="2"/>
</dbReference>
<dbReference type="Pfam" id="PF01784">
    <property type="entry name" value="DUF34_NIF3"/>
    <property type="match status" value="1"/>
</dbReference>
<gene>
    <name evidence="4" type="ORF">ATJ93_1272</name>
</gene>
<dbReference type="NCBIfam" id="TIGR00486">
    <property type="entry name" value="YbgI_SA1388"/>
    <property type="match status" value="1"/>
</dbReference>
<feature type="binding site" evidence="3">
    <location>
        <position position="105"/>
    </location>
    <ligand>
        <name>a divalent metal cation</name>
        <dbReference type="ChEBI" id="CHEBI:60240"/>
        <label>1</label>
    </ligand>
</feature>
<evidence type="ECO:0000256" key="2">
    <source>
        <dbReference type="ARBA" id="ARBA00022723"/>
    </source>
</evidence>
<dbReference type="Proteomes" id="UP000283805">
    <property type="component" value="Unassembled WGS sequence"/>
</dbReference>
<organism evidence="4 5">
    <name type="scientific">Halopiger aswanensis</name>
    <dbReference type="NCBI Taxonomy" id="148449"/>
    <lineage>
        <taxon>Archaea</taxon>
        <taxon>Methanobacteriati</taxon>
        <taxon>Methanobacteriota</taxon>
        <taxon>Stenosarchaea group</taxon>
        <taxon>Halobacteria</taxon>
        <taxon>Halobacteriales</taxon>
        <taxon>Natrialbaceae</taxon>
        <taxon>Halopiger</taxon>
    </lineage>
</organism>
<dbReference type="InterPro" id="IPR002678">
    <property type="entry name" value="DUF34/NIF3"/>
</dbReference>
<evidence type="ECO:0000313" key="4">
    <source>
        <dbReference type="EMBL" id="RKD98267.1"/>
    </source>
</evidence>
<dbReference type="GO" id="GO:0005737">
    <property type="term" value="C:cytoplasm"/>
    <property type="evidence" value="ECO:0007669"/>
    <property type="project" value="TreeGrafter"/>
</dbReference>
<comment type="similarity">
    <text evidence="1">Belongs to the GTP cyclohydrolase I type 2/NIF3 family.</text>
</comment>
<dbReference type="FunFam" id="3.40.1390.30:FF:000001">
    <property type="entry name" value="GTP cyclohydrolase 1 type 2"/>
    <property type="match status" value="1"/>
</dbReference>
<dbReference type="GO" id="GO:0046872">
    <property type="term" value="F:metal ion binding"/>
    <property type="evidence" value="ECO:0007669"/>
    <property type="project" value="UniProtKB-KW"/>
</dbReference>
<keyword evidence="5" id="KW-1185">Reference proteome</keyword>
<feature type="binding site" evidence="3">
    <location>
        <position position="226"/>
    </location>
    <ligand>
        <name>a divalent metal cation</name>
        <dbReference type="ChEBI" id="CHEBI:60240"/>
        <label>1</label>
    </ligand>
</feature>
<evidence type="ECO:0000256" key="3">
    <source>
        <dbReference type="PIRSR" id="PIRSR602678-1"/>
    </source>
</evidence>
<reference evidence="4 5" key="1">
    <citation type="submission" date="2018-09" db="EMBL/GenBank/DDBJ databases">
        <title>Genomic Encyclopedia of Archaeal and Bacterial Type Strains, Phase II (KMG-II): from individual species to whole genera.</title>
        <authorList>
            <person name="Goeker M."/>
        </authorList>
    </citation>
    <scope>NUCLEOTIDE SEQUENCE [LARGE SCALE GENOMIC DNA]</scope>
    <source>
        <strain evidence="4 5">DSM 13151</strain>
    </source>
</reference>
<feature type="binding site" evidence="3">
    <location>
        <position position="69"/>
    </location>
    <ligand>
        <name>a divalent metal cation</name>
        <dbReference type="ChEBI" id="CHEBI:60240"/>
        <label>1</label>
    </ligand>
</feature>
<feature type="binding site" evidence="3">
    <location>
        <position position="68"/>
    </location>
    <ligand>
        <name>a divalent metal cation</name>
        <dbReference type="ChEBI" id="CHEBI:60240"/>
        <label>1</label>
    </ligand>
</feature>
<comment type="caution">
    <text evidence="4">The sequence shown here is derived from an EMBL/GenBank/DDBJ whole genome shotgun (WGS) entry which is preliminary data.</text>
</comment>
<dbReference type="SUPFAM" id="SSF102705">
    <property type="entry name" value="NIF3 (NGG1p interacting factor 3)-like"/>
    <property type="match status" value="1"/>
</dbReference>
<keyword evidence="2 3" id="KW-0479">Metal-binding</keyword>